<dbReference type="PANTHER" id="PTHR46268:SF6">
    <property type="entry name" value="UNIVERSAL STRESS PROTEIN UP12"/>
    <property type="match status" value="1"/>
</dbReference>
<protein>
    <submittedName>
        <fullName evidence="3">Universal stress protein UspA</fullName>
    </submittedName>
</protein>
<comment type="caution">
    <text evidence="3">The sequence shown here is derived from an EMBL/GenBank/DDBJ whole genome shotgun (WGS) entry which is preliminary data.</text>
</comment>
<dbReference type="AlphaFoldDB" id="A0A918SDU1"/>
<comment type="similarity">
    <text evidence="1">Belongs to the universal stress protein A family.</text>
</comment>
<dbReference type="InterPro" id="IPR014729">
    <property type="entry name" value="Rossmann-like_a/b/a_fold"/>
</dbReference>
<dbReference type="RefSeq" id="WP_189604508.1">
    <property type="nucleotide sequence ID" value="NZ_BMXB01000006.1"/>
</dbReference>
<gene>
    <name evidence="3" type="primary">uspA</name>
    <name evidence="3" type="ORF">GCM10007103_19040</name>
</gene>
<organism evidence="3 4">
    <name type="scientific">Salinimicrobium marinum</name>
    <dbReference type="NCBI Taxonomy" id="680283"/>
    <lineage>
        <taxon>Bacteria</taxon>
        <taxon>Pseudomonadati</taxon>
        <taxon>Bacteroidota</taxon>
        <taxon>Flavobacteriia</taxon>
        <taxon>Flavobacteriales</taxon>
        <taxon>Flavobacteriaceae</taxon>
        <taxon>Salinimicrobium</taxon>
    </lineage>
</organism>
<dbReference type="InterPro" id="IPR006016">
    <property type="entry name" value="UspA"/>
</dbReference>
<dbReference type="Proteomes" id="UP000610456">
    <property type="component" value="Unassembled WGS sequence"/>
</dbReference>
<dbReference type="Pfam" id="PF00582">
    <property type="entry name" value="Usp"/>
    <property type="match status" value="1"/>
</dbReference>
<dbReference type="CDD" id="cd00293">
    <property type="entry name" value="USP-like"/>
    <property type="match status" value="1"/>
</dbReference>
<name>A0A918SDU1_9FLAO</name>
<sequence>MRKNILIPTDFSENAWNALSYALNLFQDEKCTFYLLNAYQNYQLTTDILMAPNPDNPNYLKAKEKSETGLDDLMEGIAHRSENSQHRFEKISTYNSVLEAIREAVRNKDIEMIVMGTKGENNPIQKIYGSTAVDVMENLYCCPTLIIPENASFIDGEKKEIVFATNYQTFYKRRELKDLINTARLYNAAIRVLHIQNTDKMTAEQEVNKGMLEDILEDVDHSFHSLAHKKIAEGINSFIASRESHMLAIINKKHNFFYNLFLQPLVKEIGYDSMVPVLVLHLKRK</sequence>
<dbReference type="SUPFAM" id="SSF52402">
    <property type="entry name" value="Adenine nucleotide alpha hydrolases-like"/>
    <property type="match status" value="2"/>
</dbReference>
<evidence type="ECO:0000259" key="2">
    <source>
        <dbReference type="Pfam" id="PF00582"/>
    </source>
</evidence>
<feature type="domain" description="UspA" evidence="2">
    <location>
        <begin position="1"/>
        <end position="148"/>
    </location>
</feature>
<dbReference type="PANTHER" id="PTHR46268">
    <property type="entry name" value="STRESS RESPONSE PROTEIN NHAX"/>
    <property type="match status" value="1"/>
</dbReference>
<dbReference type="Gene3D" id="3.40.50.620">
    <property type="entry name" value="HUPs"/>
    <property type="match status" value="2"/>
</dbReference>
<evidence type="ECO:0000313" key="4">
    <source>
        <dbReference type="Proteomes" id="UP000610456"/>
    </source>
</evidence>
<dbReference type="EMBL" id="BMXB01000006">
    <property type="protein sequence ID" value="GHA37735.1"/>
    <property type="molecule type" value="Genomic_DNA"/>
</dbReference>
<evidence type="ECO:0000313" key="3">
    <source>
        <dbReference type="EMBL" id="GHA37735.1"/>
    </source>
</evidence>
<accession>A0A918SDU1</accession>
<proteinExistence type="inferred from homology"/>
<keyword evidence="4" id="KW-1185">Reference proteome</keyword>
<reference evidence="3" key="2">
    <citation type="submission" date="2020-09" db="EMBL/GenBank/DDBJ databases">
        <authorList>
            <person name="Sun Q."/>
            <person name="Kim S."/>
        </authorList>
    </citation>
    <scope>NUCLEOTIDE SEQUENCE</scope>
    <source>
        <strain evidence="3">KCTC 12719</strain>
    </source>
</reference>
<reference evidence="3" key="1">
    <citation type="journal article" date="2014" name="Int. J. Syst. Evol. Microbiol.">
        <title>Complete genome sequence of Corynebacterium casei LMG S-19264T (=DSM 44701T), isolated from a smear-ripened cheese.</title>
        <authorList>
            <consortium name="US DOE Joint Genome Institute (JGI-PGF)"/>
            <person name="Walter F."/>
            <person name="Albersmeier A."/>
            <person name="Kalinowski J."/>
            <person name="Ruckert C."/>
        </authorList>
    </citation>
    <scope>NUCLEOTIDE SEQUENCE</scope>
    <source>
        <strain evidence="3">KCTC 12719</strain>
    </source>
</reference>
<evidence type="ECO:0000256" key="1">
    <source>
        <dbReference type="ARBA" id="ARBA00008791"/>
    </source>
</evidence>